<dbReference type="AlphaFoldDB" id="A0A9N7RQJ6"/>
<dbReference type="SUPFAM" id="SSF50891">
    <property type="entry name" value="Cyclophilin-like"/>
    <property type="match status" value="1"/>
</dbReference>
<dbReference type="GO" id="GO:0005737">
    <property type="term" value="C:cytoplasm"/>
    <property type="evidence" value="ECO:0007669"/>
    <property type="project" value="TreeGrafter"/>
</dbReference>
<dbReference type="OrthoDB" id="5547150at2759"/>
<dbReference type="PANTHER" id="PTHR11071">
    <property type="entry name" value="PEPTIDYL-PROLYL CIS-TRANS ISOMERASE"/>
    <property type="match status" value="1"/>
</dbReference>
<comment type="function">
    <text evidence="4">PPIases accelerate the folding of proteins. It catalyzes the cis-trans isomerization of proline imidic peptide bonds in oligopeptides.</text>
</comment>
<dbReference type="InterPro" id="IPR002130">
    <property type="entry name" value="Cyclophilin-type_PPIase_dom"/>
</dbReference>
<dbReference type="EMBL" id="CACSLK010034598">
    <property type="protein sequence ID" value="CAA0841941.1"/>
    <property type="molecule type" value="Genomic_DNA"/>
</dbReference>
<dbReference type="Pfam" id="PF00160">
    <property type="entry name" value="Pro_isomerase"/>
    <property type="match status" value="2"/>
</dbReference>
<gene>
    <name evidence="6" type="ORF">SHERM_07816</name>
</gene>
<dbReference type="InterPro" id="IPR029000">
    <property type="entry name" value="Cyclophilin-like_dom_sf"/>
</dbReference>
<keyword evidence="3 4" id="KW-0413">Isomerase</keyword>
<dbReference type="PANTHER" id="PTHR11071:SF561">
    <property type="entry name" value="PEPTIDYL-PROLYL CIS-TRANS ISOMERASE D-RELATED"/>
    <property type="match status" value="1"/>
</dbReference>
<dbReference type="GO" id="GO:0016018">
    <property type="term" value="F:cyclosporin A binding"/>
    <property type="evidence" value="ECO:0007669"/>
    <property type="project" value="TreeGrafter"/>
</dbReference>
<accession>A0A9N7RQJ6</accession>
<dbReference type="GO" id="GO:0006457">
    <property type="term" value="P:protein folding"/>
    <property type="evidence" value="ECO:0007669"/>
    <property type="project" value="TreeGrafter"/>
</dbReference>
<proteinExistence type="inferred from homology"/>
<evidence type="ECO:0000256" key="4">
    <source>
        <dbReference type="RuleBase" id="RU363019"/>
    </source>
</evidence>
<dbReference type="PROSITE" id="PS50072">
    <property type="entry name" value="CSA_PPIASE_2"/>
    <property type="match status" value="1"/>
</dbReference>
<organism evidence="6 7">
    <name type="scientific">Striga hermonthica</name>
    <name type="common">Purple witchweed</name>
    <name type="synonym">Buchnera hermonthica</name>
    <dbReference type="NCBI Taxonomy" id="68872"/>
    <lineage>
        <taxon>Eukaryota</taxon>
        <taxon>Viridiplantae</taxon>
        <taxon>Streptophyta</taxon>
        <taxon>Embryophyta</taxon>
        <taxon>Tracheophyta</taxon>
        <taxon>Spermatophyta</taxon>
        <taxon>Magnoliopsida</taxon>
        <taxon>eudicotyledons</taxon>
        <taxon>Gunneridae</taxon>
        <taxon>Pentapetalae</taxon>
        <taxon>asterids</taxon>
        <taxon>lamiids</taxon>
        <taxon>Lamiales</taxon>
        <taxon>Orobanchaceae</taxon>
        <taxon>Buchnereae</taxon>
        <taxon>Striga</taxon>
    </lineage>
</organism>
<evidence type="ECO:0000256" key="1">
    <source>
        <dbReference type="ARBA" id="ARBA00007365"/>
    </source>
</evidence>
<evidence type="ECO:0000256" key="3">
    <source>
        <dbReference type="ARBA" id="ARBA00023235"/>
    </source>
</evidence>
<name>A0A9N7RQJ6_STRHE</name>
<dbReference type="PRINTS" id="PR00153">
    <property type="entry name" value="CSAPPISMRASE"/>
</dbReference>
<sequence length="135" mass="15365">MGFADVVPKTAENFCTLCTGDKGVGKSGKPLHHKVSSFHRVIPDFIFPERRLHCGPGTNDTQFFIRTTRMKWLDDKHMVFGQVVEDYDVLKVVKNVGLGSRWTSRPVVIAEWTNSRSGGYMPFNLKFVGYYFITT</sequence>
<evidence type="ECO:0000313" key="7">
    <source>
        <dbReference type="Proteomes" id="UP001153555"/>
    </source>
</evidence>
<keyword evidence="7" id="KW-1185">Reference proteome</keyword>
<comment type="caution">
    <text evidence="6">The sequence shown here is derived from an EMBL/GenBank/DDBJ whole genome shotgun (WGS) entry which is preliminary data.</text>
</comment>
<dbReference type="EC" id="5.2.1.8" evidence="4"/>
<reference evidence="6" key="1">
    <citation type="submission" date="2019-12" db="EMBL/GenBank/DDBJ databases">
        <authorList>
            <person name="Scholes J."/>
        </authorList>
    </citation>
    <scope>NUCLEOTIDE SEQUENCE</scope>
</reference>
<evidence type="ECO:0000259" key="5">
    <source>
        <dbReference type="PROSITE" id="PS50072"/>
    </source>
</evidence>
<feature type="domain" description="PPIase cyclophilin-type" evidence="5">
    <location>
        <begin position="1"/>
        <end position="106"/>
    </location>
</feature>
<protein>
    <recommendedName>
        <fullName evidence="4">Peptidyl-prolyl cis-trans isomerase</fullName>
        <shortName evidence="4">PPIase</shortName>
        <ecNumber evidence="4">5.2.1.8</ecNumber>
    </recommendedName>
</protein>
<keyword evidence="2 4" id="KW-0697">Rotamase</keyword>
<dbReference type="InterPro" id="IPR024936">
    <property type="entry name" value="Cyclophilin-type_PPIase"/>
</dbReference>
<evidence type="ECO:0000313" key="6">
    <source>
        <dbReference type="EMBL" id="CAA0841941.1"/>
    </source>
</evidence>
<comment type="catalytic activity">
    <reaction evidence="4">
        <text>[protein]-peptidylproline (omega=180) = [protein]-peptidylproline (omega=0)</text>
        <dbReference type="Rhea" id="RHEA:16237"/>
        <dbReference type="Rhea" id="RHEA-COMP:10747"/>
        <dbReference type="Rhea" id="RHEA-COMP:10748"/>
        <dbReference type="ChEBI" id="CHEBI:83833"/>
        <dbReference type="ChEBI" id="CHEBI:83834"/>
        <dbReference type="EC" id="5.2.1.8"/>
    </reaction>
</comment>
<dbReference type="GO" id="GO:0003755">
    <property type="term" value="F:peptidyl-prolyl cis-trans isomerase activity"/>
    <property type="evidence" value="ECO:0007669"/>
    <property type="project" value="UniProtKB-UniRule"/>
</dbReference>
<dbReference type="Gene3D" id="2.40.100.10">
    <property type="entry name" value="Cyclophilin-like"/>
    <property type="match status" value="2"/>
</dbReference>
<comment type="similarity">
    <text evidence="1 4">Belongs to the cyclophilin-type PPIase family.</text>
</comment>
<evidence type="ECO:0000256" key="2">
    <source>
        <dbReference type="ARBA" id="ARBA00023110"/>
    </source>
</evidence>
<dbReference type="PIRSF" id="PIRSF001467">
    <property type="entry name" value="Peptidylpro_ismrse"/>
    <property type="match status" value="1"/>
</dbReference>
<dbReference type="Proteomes" id="UP001153555">
    <property type="component" value="Unassembled WGS sequence"/>
</dbReference>